<sequence>MIPLRVTRRQALAWRMRRQLLEPPGTVSVDDVVHRLTALPAQSDVELAVRTRQASSSPGEVERAVRDGRLLRTFAFRGAVHVMTPEHASAYLALRAVGRQWERASWQEYYGLVPDAWPAFRSAVRDALDEGPLSPAEIGEALAAQMEYARLQPIFSTEPWTLLKALAWQGDLVFGPPRDGRATFQRLDRNPRWTGLSDVATAGRHAVTSYVSAYGPATPDHLQYWLGGGLSAGRRRVQGWVDDLHDRLAPVDVEGTAAFVLAQHVDELAATEPTDAVVLLPGYDQWVLGPGTADPDVVPAPHRAVVTRGANLVLAGGAAAGTWSVRGDALSISVFGGRPGQRALDDAVARLARILDRELQPTVLTG</sequence>
<keyword evidence="2" id="KW-1185">Reference proteome</keyword>
<dbReference type="Pfam" id="PF06224">
    <property type="entry name" value="AlkZ-like"/>
    <property type="match status" value="1"/>
</dbReference>
<organism evidence="1 2">
    <name type="scientific">Cellulomonas edaphi</name>
    <dbReference type="NCBI Taxonomy" id="3053468"/>
    <lineage>
        <taxon>Bacteria</taxon>
        <taxon>Bacillati</taxon>
        <taxon>Actinomycetota</taxon>
        <taxon>Actinomycetes</taxon>
        <taxon>Micrococcales</taxon>
        <taxon>Cellulomonadaceae</taxon>
        <taxon>Cellulomonas</taxon>
    </lineage>
</organism>
<dbReference type="RefSeq" id="WP_289444363.1">
    <property type="nucleotide sequence ID" value="NZ_JAUCGR010000001.1"/>
</dbReference>
<name>A0ABT7S2R4_9CELL</name>
<dbReference type="InterPro" id="IPR009351">
    <property type="entry name" value="AlkZ-like"/>
</dbReference>
<dbReference type="EMBL" id="JAUCGR010000001">
    <property type="protein sequence ID" value="MDM7829898.1"/>
    <property type="molecule type" value="Genomic_DNA"/>
</dbReference>
<dbReference type="PANTHER" id="PTHR38479">
    <property type="entry name" value="LMO0824 PROTEIN"/>
    <property type="match status" value="1"/>
</dbReference>
<accession>A0ABT7S2R4</accession>
<dbReference type="PANTHER" id="PTHR38479:SF2">
    <property type="entry name" value="WINGED HELIX DNA-BINDING DOMAIN-CONTAINING PROTEIN"/>
    <property type="match status" value="1"/>
</dbReference>
<dbReference type="Proteomes" id="UP001321453">
    <property type="component" value="Unassembled WGS sequence"/>
</dbReference>
<protein>
    <submittedName>
        <fullName evidence="1">Crosslink repair DNA glycosylase YcaQ family protein</fullName>
    </submittedName>
</protein>
<comment type="caution">
    <text evidence="1">The sequence shown here is derived from an EMBL/GenBank/DDBJ whole genome shotgun (WGS) entry which is preliminary data.</text>
</comment>
<evidence type="ECO:0000313" key="1">
    <source>
        <dbReference type="EMBL" id="MDM7829898.1"/>
    </source>
</evidence>
<evidence type="ECO:0000313" key="2">
    <source>
        <dbReference type="Proteomes" id="UP001321453"/>
    </source>
</evidence>
<proteinExistence type="predicted"/>
<gene>
    <name evidence="1" type="ORF">QRT05_01010</name>
</gene>
<reference evidence="1 2" key="1">
    <citation type="submission" date="2023-06" db="EMBL/GenBank/DDBJ databases">
        <title>Cellulomonas sp. MW9 Whole genome sequence.</title>
        <authorList>
            <person name="Park S."/>
        </authorList>
    </citation>
    <scope>NUCLEOTIDE SEQUENCE [LARGE SCALE GENOMIC DNA]</scope>
    <source>
        <strain evidence="1 2">MW9</strain>
    </source>
</reference>